<dbReference type="EMBL" id="JARKIE010000353">
    <property type="protein sequence ID" value="KAJ7651906.1"/>
    <property type="molecule type" value="Genomic_DNA"/>
</dbReference>
<name>A0AAD7CLM1_MYCRO</name>
<keyword evidence="2" id="KW-1185">Reference proteome</keyword>
<evidence type="ECO:0000313" key="1">
    <source>
        <dbReference type="EMBL" id="KAJ7651906.1"/>
    </source>
</evidence>
<accession>A0AAD7CLM1</accession>
<sequence>MSRWEGMNQRLVPVLAAMSTRSVCQPNCQTSNHTEKSTAIVRYVGTTSASVVRVIGVILKVYQMSKIGMTAETKAVVCCWRVLNLYK</sequence>
<gene>
    <name evidence="1" type="ORF">B0H17DRAFT_1101722</name>
</gene>
<protein>
    <submittedName>
        <fullName evidence="1">Uncharacterized protein</fullName>
    </submittedName>
</protein>
<evidence type="ECO:0000313" key="2">
    <source>
        <dbReference type="Proteomes" id="UP001221757"/>
    </source>
</evidence>
<proteinExistence type="predicted"/>
<reference evidence="1" key="1">
    <citation type="submission" date="2023-03" db="EMBL/GenBank/DDBJ databases">
        <title>Massive genome expansion in bonnet fungi (Mycena s.s.) driven by repeated elements and novel gene families across ecological guilds.</title>
        <authorList>
            <consortium name="Lawrence Berkeley National Laboratory"/>
            <person name="Harder C.B."/>
            <person name="Miyauchi S."/>
            <person name="Viragh M."/>
            <person name="Kuo A."/>
            <person name="Thoen E."/>
            <person name="Andreopoulos B."/>
            <person name="Lu D."/>
            <person name="Skrede I."/>
            <person name="Drula E."/>
            <person name="Henrissat B."/>
            <person name="Morin E."/>
            <person name="Kohler A."/>
            <person name="Barry K."/>
            <person name="LaButti K."/>
            <person name="Morin E."/>
            <person name="Salamov A."/>
            <person name="Lipzen A."/>
            <person name="Mereny Z."/>
            <person name="Hegedus B."/>
            <person name="Baldrian P."/>
            <person name="Stursova M."/>
            <person name="Weitz H."/>
            <person name="Taylor A."/>
            <person name="Grigoriev I.V."/>
            <person name="Nagy L.G."/>
            <person name="Martin F."/>
            <person name="Kauserud H."/>
        </authorList>
    </citation>
    <scope>NUCLEOTIDE SEQUENCE</scope>
    <source>
        <strain evidence="1">CBHHK067</strain>
    </source>
</reference>
<dbReference type="AlphaFoldDB" id="A0AAD7CLM1"/>
<comment type="caution">
    <text evidence="1">The sequence shown here is derived from an EMBL/GenBank/DDBJ whole genome shotgun (WGS) entry which is preliminary data.</text>
</comment>
<organism evidence="1 2">
    <name type="scientific">Mycena rosella</name>
    <name type="common">Pink bonnet</name>
    <name type="synonym">Agaricus rosellus</name>
    <dbReference type="NCBI Taxonomy" id="1033263"/>
    <lineage>
        <taxon>Eukaryota</taxon>
        <taxon>Fungi</taxon>
        <taxon>Dikarya</taxon>
        <taxon>Basidiomycota</taxon>
        <taxon>Agaricomycotina</taxon>
        <taxon>Agaricomycetes</taxon>
        <taxon>Agaricomycetidae</taxon>
        <taxon>Agaricales</taxon>
        <taxon>Marasmiineae</taxon>
        <taxon>Mycenaceae</taxon>
        <taxon>Mycena</taxon>
    </lineage>
</organism>
<dbReference type="Proteomes" id="UP001221757">
    <property type="component" value="Unassembled WGS sequence"/>
</dbReference>